<name>A0A9D5Q6M3_9BACT</name>
<comment type="caution">
    <text evidence="2">The sequence shown here is derived from an EMBL/GenBank/DDBJ whole genome shotgun (WGS) entry which is preliminary data.</text>
</comment>
<organism evidence="2 3">
    <name type="scientific">candidate division KSB3 bacterium</name>
    <dbReference type="NCBI Taxonomy" id="2044937"/>
    <lineage>
        <taxon>Bacteria</taxon>
        <taxon>candidate division KSB3</taxon>
    </lineage>
</organism>
<evidence type="ECO:0000256" key="1">
    <source>
        <dbReference type="SAM" id="Phobius"/>
    </source>
</evidence>
<keyword evidence="1" id="KW-0812">Transmembrane</keyword>
<sequence>MKSSSLSLATKIWLSLGILVMGYLVSMVLGLYFQQQAETRLNTVASVFVPASTQSLLAFTAFNEQIKLYNDAVLTMEPLFIELAQHEAVKSRKALQFLLNLEGISPQKRTEIEQT</sequence>
<keyword evidence="1" id="KW-1133">Transmembrane helix</keyword>
<evidence type="ECO:0000313" key="3">
    <source>
        <dbReference type="Proteomes" id="UP000649604"/>
    </source>
</evidence>
<dbReference type="EMBL" id="WJJP01000510">
    <property type="protein sequence ID" value="MBD3326009.1"/>
    <property type="molecule type" value="Genomic_DNA"/>
</dbReference>
<feature type="transmembrane region" description="Helical" evidence="1">
    <location>
        <begin position="12"/>
        <end position="33"/>
    </location>
</feature>
<evidence type="ECO:0008006" key="4">
    <source>
        <dbReference type="Google" id="ProtNLM"/>
    </source>
</evidence>
<reference evidence="2" key="1">
    <citation type="submission" date="2019-11" db="EMBL/GenBank/DDBJ databases">
        <title>Microbial mats filling the niche in hypersaline microbial mats.</title>
        <authorList>
            <person name="Wong H.L."/>
            <person name="Macleod F.I."/>
            <person name="White R.A. III"/>
            <person name="Burns B.P."/>
        </authorList>
    </citation>
    <scope>NUCLEOTIDE SEQUENCE</scope>
    <source>
        <strain evidence="2">Rbin_158</strain>
    </source>
</reference>
<evidence type="ECO:0000313" key="2">
    <source>
        <dbReference type="EMBL" id="MBD3326009.1"/>
    </source>
</evidence>
<keyword evidence="1" id="KW-0472">Membrane</keyword>
<protein>
    <recommendedName>
        <fullName evidence="4">Chemotaxis methyl-accepting receptor HlyB-like 4HB MCP domain-containing protein</fullName>
    </recommendedName>
</protein>
<proteinExistence type="predicted"/>
<feature type="non-terminal residue" evidence="2">
    <location>
        <position position="115"/>
    </location>
</feature>
<dbReference type="Proteomes" id="UP000649604">
    <property type="component" value="Unassembled WGS sequence"/>
</dbReference>
<accession>A0A9D5Q6M3</accession>
<gene>
    <name evidence="2" type="ORF">GF339_15600</name>
</gene>
<dbReference type="AlphaFoldDB" id="A0A9D5Q6M3"/>